<name>A0A9E5JMH9_9MICO</name>
<dbReference type="InterPro" id="IPR003356">
    <property type="entry name" value="DNA_methylase_A-5"/>
</dbReference>
<sequence>MSTPSTPSPSNPAASTPNLSAFIWAIANLLRGTYKQADYGKVVLPFTVLRRLDAVLEPTKQAVLDEAVKLKGSSAADHVLPAIAKADFFNTSKYTLATIANDPANVKANLTDYVSGFSANVRDIFDRYKFAEQLVTLEENDLLYLVLQKFAEVDLHPDRIDNNQMGSIFEELIRRFAETSNETAGEHFTPREVVRLMVSLLFTEHPDDEPKKSLTVPGAVRTVYDPTAGTGGMLSVSDEYVREHFPSAKLRLHGQELNAESFAIAKADMVIKGQAIGDMVWGDTLTTDGHIGKTFDFGIANPPFGVEWKKQQKHVTDEHTQRGFDGRFGPGLPRVSDGSLLFLLHLVSKMRPKRDGGGRVGIVLNGSPLFTGGAGSGESNIRKYLFENDLVDAIIGLPTDLFYNTGIATYIWILDNDKPASRKGRVQLIDATTQWVKMRKSLGSKRREISPKQIAEIVRTYGENVESETSKIFRTTDFGYTTITVERPLQLNWAFTAERLPLALAAKPLAALSDEARATIEQLAESSPIDQSTDADAFARRLKQLLAAESITLTALQLKALLAGLSVRDDTAPVIRDSKGNPVPDADLRDTENVPLSEDVDDYIAREIAPHLEHFWVDRSKDKVGYEIPFTRHFYQYVPPRSLDEIDADLNKLIAEIIVLLAEVEKR</sequence>
<dbReference type="Proteomes" id="UP000818266">
    <property type="component" value="Unassembled WGS sequence"/>
</dbReference>
<dbReference type="GO" id="GO:0009307">
    <property type="term" value="P:DNA restriction-modification system"/>
    <property type="evidence" value="ECO:0007669"/>
    <property type="project" value="UniProtKB-KW"/>
</dbReference>
<dbReference type="EMBL" id="VIKT02000013">
    <property type="protein sequence ID" value="NHF63299.1"/>
    <property type="molecule type" value="Genomic_DNA"/>
</dbReference>
<evidence type="ECO:0000259" key="7">
    <source>
        <dbReference type="Pfam" id="PF02384"/>
    </source>
</evidence>
<organism evidence="9 10">
    <name type="scientific">Microcella pacifica</name>
    <dbReference type="NCBI Taxonomy" id="2591847"/>
    <lineage>
        <taxon>Bacteria</taxon>
        <taxon>Bacillati</taxon>
        <taxon>Actinomycetota</taxon>
        <taxon>Actinomycetes</taxon>
        <taxon>Micrococcales</taxon>
        <taxon>Microbacteriaceae</taxon>
        <taxon>Microcella</taxon>
    </lineage>
</organism>
<evidence type="ECO:0000256" key="5">
    <source>
        <dbReference type="ARBA" id="ARBA00022747"/>
    </source>
</evidence>
<reference evidence="9 10" key="1">
    <citation type="submission" date="2020-03" db="EMBL/GenBank/DDBJ databases">
        <title>Chryseoglobus sp. isolated from a deep-sea seamount.</title>
        <authorList>
            <person name="Zhang D.-C."/>
        </authorList>
    </citation>
    <scope>NUCLEOTIDE SEQUENCE [LARGE SCALE GENOMIC DNA]</scope>
    <source>
        <strain evidence="9 10">KN1116</strain>
    </source>
</reference>
<dbReference type="EC" id="2.1.1.72" evidence="1"/>
<dbReference type="Gene3D" id="3.40.50.150">
    <property type="entry name" value="Vaccinia Virus protein VP39"/>
    <property type="match status" value="1"/>
</dbReference>
<dbReference type="OrthoDB" id="9784823at2"/>
<dbReference type="InterPro" id="IPR051537">
    <property type="entry name" value="DNA_Adenine_Mtase"/>
</dbReference>
<gene>
    <name evidence="9" type="ORF">FK219_008605</name>
</gene>
<comment type="caution">
    <text evidence="9">The sequence shown here is derived from an EMBL/GenBank/DDBJ whole genome shotgun (WGS) entry which is preliminary data.</text>
</comment>
<keyword evidence="3" id="KW-0808">Transferase</keyword>
<keyword evidence="4" id="KW-0949">S-adenosyl-L-methionine</keyword>
<dbReference type="InterPro" id="IPR029063">
    <property type="entry name" value="SAM-dependent_MTases_sf"/>
</dbReference>
<evidence type="ECO:0000256" key="1">
    <source>
        <dbReference type="ARBA" id="ARBA00011900"/>
    </source>
</evidence>
<keyword evidence="5" id="KW-0680">Restriction system</keyword>
<dbReference type="RefSeq" id="WP_152583705.1">
    <property type="nucleotide sequence ID" value="NZ_JAVJPO010000010.1"/>
</dbReference>
<dbReference type="GO" id="GO:0032259">
    <property type="term" value="P:methylation"/>
    <property type="evidence" value="ECO:0007669"/>
    <property type="project" value="UniProtKB-KW"/>
</dbReference>
<feature type="domain" description="N6 adenine-specific DNA methyltransferase N-terminal" evidence="8">
    <location>
        <begin position="19"/>
        <end position="150"/>
    </location>
</feature>
<evidence type="ECO:0000256" key="4">
    <source>
        <dbReference type="ARBA" id="ARBA00022691"/>
    </source>
</evidence>
<keyword evidence="2 9" id="KW-0489">Methyltransferase</keyword>
<dbReference type="GO" id="GO:0003677">
    <property type="term" value="F:DNA binding"/>
    <property type="evidence" value="ECO:0007669"/>
    <property type="project" value="InterPro"/>
</dbReference>
<dbReference type="PANTHER" id="PTHR42933:SF3">
    <property type="entry name" value="TYPE I RESTRICTION ENZYME MJAVIII METHYLASE SUBUNIT"/>
    <property type="match status" value="1"/>
</dbReference>
<dbReference type="SUPFAM" id="SSF53335">
    <property type="entry name" value="S-adenosyl-L-methionine-dependent methyltransferases"/>
    <property type="match status" value="1"/>
</dbReference>
<dbReference type="PANTHER" id="PTHR42933">
    <property type="entry name" value="SLR6095 PROTEIN"/>
    <property type="match status" value="1"/>
</dbReference>
<dbReference type="Pfam" id="PF12161">
    <property type="entry name" value="HsdM_N"/>
    <property type="match status" value="1"/>
</dbReference>
<evidence type="ECO:0000256" key="6">
    <source>
        <dbReference type="ARBA" id="ARBA00047942"/>
    </source>
</evidence>
<dbReference type="AlphaFoldDB" id="A0A9E5JMH9"/>
<evidence type="ECO:0000256" key="2">
    <source>
        <dbReference type="ARBA" id="ARBA00022603"/>
    </source>
</evidence>
<evidence type="ECO:0000313" key="10">
    <source>
        <dbReference type="Proteomes" id="UP000818266"/>
    </source>
</evidence>
<comment type="catalytic activity">
    <reaction evidence="6">
        <text>a 2'-deoxyadenosine in DNA + S-adenosyl-L-methionine = an N(6)-methyl-2'-deoxyadenosine in DNA + S-adenosyl-L-homocysteine + H(+)</text>
        <dbReference type="Rhea" id="RHEA:15197"/>
        <dbReference type="Rhea" id="RHEA-COMP:12418"/>
        <dbReference type="Rhea" id="RHEA-COMP:12419"/>
        <dbReference type="ChEBI" id="CHEBI:15378"/>
        <dbReference type="ChEBI" id="CHEBI:57856"/>
        <dbReference type="ChEBI" id="CHEBI:59789"/>
        <dbReference type="ChEBI" id="CHEBI:90615"/>
        <dbReference type="ChEBI" id="CHEBI:90616"/>
        <dbReference type="EC" id="2.1.1.72"/>
    </reaction>
</comment>
<accession>A0A9E5JMH9</accession>
<feature type="domain" description="DNA methylase adenine-specific" evidence="7">
    <location>
        <begin position="162"/>
        <end position="467"/>
    </location>
</feature>
<keyword evidence="10" id="KW-1185">Reference proteome</keyword>
<dbReference type="GO" id="GO:0008170">
    <property type="term" value="F:N-methyltransferase activity"/>
    <property type="evidence" value="ECO:0007669"/>
    <property type="project" value="InterPro"/>
</dbReference>
<protein>
    <recommendedName>
        <fullName evidence="1">site-specific DNA-methyltransferase (adenine-specific)</fullName>
        <ecNumber evidence="1">2.1.1.72</ecNumber>
    </recommendedName>
</protein>
<dbReference type="GO" id="GO:0009007">
    <property type="term" value="F:site-specific DNA-methyltransferase (adenine-specific) activity"/>
    <property type="evidence" value="ECO:0007669"/>
    <property type="project" value="UniProtKB-EC"/>
</dbReference>
<proteinExistence type="predicted"/>
<evidence type="ECO:0000313" key="9">
    <source>
        <dbReference type="EMBL" id="NHF63299.1"/>
    </source>
</evidence>
<dbReference type="PRINTS" id="PR00507">
    <property type="entry name" value="N12N6MTFRASE"/>
</dbReference>
<dbReference type="Pfam" id="PF02384">
    <property type="entry name" value="N6_Mtase"/>
    <property type="match status" value="1"/>
</dbReference>
<evidence type="ECO:0000259" key="8">
    <source>
        <dbReference type="Pfam" id="PF12161"/>
    </source>
</evidence>
<dbReference type="InterPro" id="IPR022749">
    <property type="entry name" value="D12N6_MeTrfase_N"/>
</dbReference>
<evidence type="ECO:0000256" key="3">
    <source>
        <dbReference type="ARBA" id="ARBA00022679"/>
    </source>
</evidence>